<name>A0A848LCH0_9BACT</name>
<evidence type="ECO:0000313" key="8">
    <source>
        <dbReference type="EMBL" id="NMO16176.1"/>
    </source>
</evidence>
<dbReference type="Gene3D" id="1.10.630.10">
    <property type="entry name" value="Cytochrome P450"/>
    <property type="match status" value="1"/>
</dbReference>
<comment type="cofactor">
    <cofactor evidence="7">
        <name>heme</name>
        <dbReference type="ChEBI" id="CHEBI:30413"/>
    </cofactor>
</comment>
<comment type="caution">
    <text evidence="8">The sequence shown here is derived from an EMBL/GenBank/DDBJ whole genome shotgun (WGS) entry which is preliminary data.</text>
</comment>
<dbReference type="GO" id="GO:0016705">
    <property type="term" value="F:oxidoreductase activity, acting on paired donors, with incorporation or reduction of molecular oxygen"/>
    <property type="evidence" value="ECO:0007669"/>
    <property type="project" value="InterPro"/>
</dbReference>
<reference evidence="8 9" key="1">
    <citation type="submission" date="2020-04" db="EMBL/GenBank/DDBJ databases">
        <title>Draft genome of Pyxidicoccus fallax type strain.</title>
        <authorList>
            <person name="Whitworth D.E."/>
        </authorList>
    </citation>
    <scope>NUCLEOTIDE SEQUENCE [LARGE SCALE GENOMIC DNA]</scope>
    <source>
        <strain evidence="8 9">DSM 14698</strain>
    </source>
</reference>
<organism evidence="8 9">
    <name type="scientific">Pyxidicoccus fallax</name>
    <dbReference type="NCBI Taxonomy" id="394095"/>
    <lineage>
        <taxon>Bacteria</taxon>
        <taxon>Pseudomonadati</taxon>
        <taxon>Myxococcota</taxon>
        <taxon>Myxococcia</taxon>
        <taxon>Myxococcales</taxon>
        <taxon>Cystobacterineae</taxon>
        <taxon>Myxococcaceae</taxon>
        <taxon>Pyxidicoccus</taxon>
    </lineage>
</organism>
<keyword evidence="4" id="KW-0560">Oxidoreductase</keyword>
<evidence type="ECO:0000256" key="6">
    <source>
        <dbReference type="ARBA" id="ARBA00023033"/>
    </source>
</evidence>
<evidence type="ECO:0000256" key="5">
    <source>
        <dbReference type="ARBA" id="ARBA00023004"/>
    </source>
</evidence>
<evidence type="ECO:0000256" key="4">
    <source>
        <dbReference type="ARBA" id="ARBA00023002"/>
    </source>
</evidence>
<keyword evidence="6" id="KW-0503">Monooxygenase</keyword>
<keyword evidence="9" id="KW-1185">Reference proteome</keyword>
<proteinExistence type="inferred from homology"/>
<evidence type="ECO:0000256" key="1">
    <source>
        <dbReference type="ARBA" id="ARBA00010617"/>
    </source>
</evidence>
<dbReference type="Proteomes" id="UP000518300">
    <property type="component" value="Unassembled WGS sequence"/>
</dbReference>
<dbReference type="PANTHER" id="PTHR24291:SF50">
    <property type="entry name" value="BIFUNCTIONAL ALBAFLAVENONE MONOOXYGENASE_TERPENE SYNTHASE"/>
    <property type="match status" value="1"/>
</dbReference>
<dbReference type="SUPFAM" id="SSF48264">
    <property type="entry name" value="Cytochrome P450"/>
    <property type="match status" value="1"/>
</dbReference>
<dbReference type="InterPro" id="IPR036396">
    <property type="entry name" value="Cyt_P450_sf"/>
</dbReference>
<dbReference type="GO" id="GO:0020037">
    <property type="term" value="F:heme binding"/>
    <property type="evidence" value="ECO:0007669"/>
    <property type="project" value="InterPro"/>
</dbReference>
<keyword evidence="5 7" id="KW-0408">Iron</keyword>
<accession>A0A848LCH0</accession>
<sequence>MSKLHRPPAVPLIPYIWHSLRERRDINKAFLRFFEKYGDIVWLRPPGGSVYLVTNPAYIKHFLADAAVNNYPKNMQAGQRGIVMGQGLSSSEGAHWKRHRRMIQPAFQRDKVTALTPKIVGVIERLLDTRWEALARAGTPVELFPEMSRLVISAMGQIVYSEDPPDDVCEAAFHYMLYSIRVRSVVEEYLPMPRKLRRTYFLTNFPKVLPAAKRLNEFVWEKVRARMALAEQSDDLAGHFITTTDEKGEKLTDVEVRDEFIEFLYGGHVSAGIGLSWMWYCLTQYPEVRERMFDTVDRALGGRLPTVQDLPALQYVSQVFDETLRHYSPAPGMGRPAVQDDKLGEYDVPKGTMLMSSAYVMHRHPAYWKDPHTFDPSRFEPEQVRARPRFVYLPYGAGQRVCIGAQLASMIATLASAMVAQRFRLELMPGKPVQAVTGGAHYPENLWMKVVSARARLPASTSSEAPLAAVG</sequence>
<dbReference type="PANTHER" id="PTHR24291">
    <property type="entry name" value="CYTOCHROME P450 FAMILY 4"/>
    <property type="match status" value="1"/>
</dbReference>
<keyword evidence="3 7" id="KW-0479">Metal-binding</keyword>
<evidence type="ECO:0000256" key="2">
    <source>
        <dbReference type="ARBA" id="ARBA00022617"/>
    </source>
</evidence>
<evidence type="ECO:0000313" key="9">
    <source>
        <dbReference type="Proteomes" id="UP000518300"/>
    </source>
</evidence>
<dbReference type="GO" id="GO:0004497">
    <property type="term" value="F:monooxygenase activity"/>
    <property type="evidence" value="ECO:0007669"/>
    <property type="project" value="UniProtKB-KW"/>
</dbReference>
<comment type="similarity">
    <text evidence="1">Belongs to the cytochrome P450 family.</text>
</comment>
<dbReference type="InterPro" id="IPR001128">
    <property type="entry name" value="Cyt_P450"/>
</dbReference>
<dbReference type="EMBL" id="JABBJJ010000058">
    <property type="protein sequence ID" value="NMO16176.1"/>
    <property type="molecule type" value="Genomic_DNA"/>
</dbReference>
<keyword evidence="2 7" id="KW-0349">Heme</keyword>
<dbReference type="GO" id="GO:0005506">
    <property type="term" value="F:iron ion binding"/>
    <property type="evidence" value="ECO:0007669"/>
    <property type="project" value="InterPro"/>
</dbReference>
<evidence type="ECO:0000256" key="7">
    <source>
        <dbReference type="PIRSR" id="PIRSR602401-1"/>
    </source>
</evidence>
<gene>
    <name evidence="8" type="ORF">HG543_15150</name>
</gene>
<feature type="binding site" description="axial binding residue" evidence="7">
    <location>
        <position position="402"/>
    </location>
    <ligand>
        <name>heme</name>
        <dbReference type="ChEBI" id="CHEBI:30413"/>
    </ligand>
    <ligandPart>
        <name>Fe</name>
        <dbReference type="ChEBI" id="CHEBI:18248"/>
    </ligandPart>
</feature>
<dbReference type="PRINTS" id="PR00463">
    <property type="entry name" value="EP450I"/>
</dbReference>
<evidence type="ECO:0000256" key="3">
    <source>
        <dbReference type="ARBA" id="ARBA00022723"/>
    </source>
</evidence>
<protein>
    <submittedName>
        <fullName evidence="8">Cytochrome P450</fullName>
    </submittedName>
</protein>
<dbReference type="AlphaFoldDB" id="A0A848LCH0"/>
<dbReference type="InterPro" id="IPR002401">
    <property type="entry name" value="Cyt_P450_E_grp-I"/>
</dbReference>
<dbReference type="InterPro" id="IPR050196">
    <property type="entry name" value="Cytochrome_P450_Monoox"/>
</dbReference>
<dbReference type="Pfam" id="PF00067">
    <property type="entry name" value="p450"/>
    <property type="match status" value="1"/>
</dbReference>
<dbReference type="RefSeq" id="WP_169345469.1">
    <property type="nucleotide sequence ID" value="NZ_JABBJJ010000058.1"/>
</dbReference>